<dbReference type="Pfam" id="PF01823">
    <property type="entry name" value="MACPF"/>
    <property type="match status" value="1"/>
</dbReference>
<feature type="chain" id="PRO_5046182269" evidence="2">
    <location>
        <begin position="25"/>
        <end position="369"/>
    </location>
</feature>
<evidence type="ECO:0000256" key="2">
    <source>
        <dbReference type="SAM" id="SignalP"/>
    </source>
</evidence>
<dbReference type="InterPro" id="IPR020864">
    <property type="entry name" value="MACPF"/>
</dbReference>
<protein>
    <submittedName>
        <fullName evidence="4">MAC/Perforin domain-containing protein</fullName>
    </submittedName>
</protein>
<dbReference type="Proteomes" id="UP000823046">
    <property type="component" value="Unassembled WGS sequence"/>
</dbReference>
<feature type="domain" description="MACPF" evidence="3">
    <location>
        <begin position="152"/>
        <end position="369"/>
    </location>
</feature>
<feature type="region of interest" description="Disordered" evidence="1">
    <location>
        <begin position="56"/>
        <end position="111"/>
    </location>
</feature>
<dbReference type="PROSITE" id="PS51412">
    <property type="entry name" value="MACPF_2"/>
    <property type="match status" value="1"/>
</dbReference>
<proteinExistence type="predicted"/>
<dbReference type="EMBL" id="JADAQX010000067">
    <property type="protein sequence ID" value="KAF8822281.1"/>
    <property type="molecule type" value="Genomic_DNA"/>
</dbReference>
<reference evidence="4 5" key="1">
    <citation type="journal article" date="2020" name="bioRxiv">
        <title>Metabolic contributions of an alphaproteobacterial endosymbiont in the apicomplexan Cardiosporidium cionae.</title>
        <authorList>
            <person name="Hunter E.S."/>
            <person name="Paight C.J."/>
            <person name="Lane C.E."/>
        </authorList>
    </citation>
    <scope>NUCLEOTIDE SEQUENCE [LARGE SCALE GENOMIC DNA]</scope>
    <source>
        <strain evidence="4">ESH_2018</strain>
    </source>
</reference>
<name>A0ABQ7JE85_9APIC</name>
<gene>
    <name evidence="4" type="ORF">IE077_004120</name>
</gene>
<keyword evidence="2" id="KW-0732">Signal</keyword>
<accession>A0ABQ7JE85</accession>
<evidence type="ECO:0000259" key="3">
    <source>
        <dbReference type="PROSITE" id="PS51412"/>
    </source>
</evidence>
<evidence type="ECO:0000313" key="4">
    <source>
        <dbReference type="EMBL" id="KAF8822281.1"/>
    </source>
</evidence>
<comment type="caution">
    <text evidence="4">The sequence shown here is derived from an EMBL/GenBank/DDBJ whole genome shotgun (WGS) entry which is preliminary data.</text>
</comment>
<organism evidence="4 5">
    <name type="scientific">Cardiosporidium cionae</name>
    <dbReference type="NCBI Taxonomy" id="476202"/>
    <lineage>
        <taxon>Eukaryota</taxon>
        <taxon>Sar</taxon>
        <taxon>Alveolata</taxon>
        <taxon>Apicomplexa</taxon>
        <taxon>Aconoidasida</taxon>
        <taxon>Nephromycida</taxon>
        <taxon>Cardiosporidium</taxon>
    </lineage>
</organism>
<evidence type="ECO:0000313" key="5">
    <source>
        <dbReference type="Proteomes" id="UP000823046"/>
    </source>
</evidence>
<keyword evidence="5" id="KW-1185">Reference proteome</keyword>
<feature type="compositionally biased region" description="Polar residues" evidence="1">
    <location>
        <begin position="56"/>
        <end position="67"/>
    </location>
</feature>
<feature type="non-terminal residue" evidence="4">
    <location>
        <position position="369"/>
    </location>
</feature>
<evidence type="ECO:0000256" key="1">
    <source>
        <dbReference type="SAM" id="MobiDB-lite"/>
    </source>
</evidence>
<feature type="signal peptide" evidence="2">
    <location>
        <begin position="1"/>
        <end position="24"/>
    </location>
</feature>
<sequence length="369" mass="41263">MAVGYRKMLFMGVCYLTMWIGLFRIPCEMEAISNKLISRAKFQAQVRNLDEPMFNFESTETGTSDDGFTNDLGEASDARDDQFAPPPAETFAPSPSEEAFEAPGSLSSTENKQSTMALNRFDDRFIQDSIPAESFGNTANSQTRSSSENFQDRGIFTKANSTIPGLAYLGTGYDIIFGNPIGDPKTMLDPGYKPPVVQLRWNRTKEGVSNDLRHLQPLQGWVRDEVACRRAEEVESINSVSDYRNSLSVDATVSGNAMIYPVSFSASTGYKSTARSIAKKNKRSFMMRTYCNRYVAGLDPTPTIWNLKAEFANAVFKLPQEFDGLRENATCSPDVFKLDENDPVCRHVVKPWMDFFKSRGTHVVDTVHL</sequence>